<evidence type="ECO:0000313" key="2">
    <source>
        <dbReference type="EMBL" id="MBB3142833.1"/>
    </source>
</evidence>
<proteinExistence type="predicted"/>
<organism evidence="2 3">
    <name type="scientific">Halomonas organivorans</name>
    <dbReference type="NCBI Taxonomy" id="257772"/>
    <lineage>
        <taxon>Bacteria</taxon>
        <taxon>Pseudomonadati</taxon>
        <taxon>Pseudomonadota</taxon>
        <taxon>Gammaproteobacteria</taxon>
        <taxon>Oceanospirillales</taxon>
        <taxon>Halomonadaceae</taxon>
        <taxon>Halomonas</taxon>
    </lineage>
</organism>
<dbReference type="RefSeq" id="WP_183389192.1">
    <property type="nucleotide sequence ID" value="NZ_JACHXM010000027.1"/>
</dbReference>
<comment type="caution">
    <text evidence="2">The sequence shown here is derived from an EMBL/GenBank/DDBJ whole genome shotgun (WGS) entry which is preliminary data.</text>
</comment>
<dbReference type="PROSITE" id="PS51257">
    <property type="entry name" value="PROKAR_LIPOPROTEIN"/>
    <property type="match status" value="1"/>
</dbReference>
<dbReference type="AlphaFoldDB" id="A0A7W5G6Q9"/>
<keyword evidence="1" id="KW-0732">Signal</keyword>
<evidence type="ECO:0000313" key="3">
    <source>
        <dbReference type="Proteomes" id="UP000525987"/>
    </source>
</evidence>
<protein>
    <submittedName>
        <fullName evidence="2">Outer membrane lipoprotein SlyB</fullName>
    </submittedName>
</protein>
<gene>
    <name evidence="2" type="ORF">FHR96_003735</name>
</gene>
<feature type="signal peptide" evidence="1">
    <location>
        <begin position="1"/>
        <end position="17"/>
    </location>
</feature>
<accession>A0A7W5G6Q9</accession>
<sequence>MSRKTFIAALAVPLVMAGCANVSNYRPLIDTKGVDGAQYEQDLRECRAYAQRINPQSQAVMGAIVGALATAATVAIAMDSGDYLGRSAGVGAVAGAAEGGGSAVVAQRRAVHKCLDGRGYSVLQ</sequence>
<reference evidence="2 3" key="1">
    <citation type="submission" date="2020-08" db="EMBL/GenBank/DDBJ databases">
        <title>Genomic Encyclopedia of Type Strains, Phase III (KMG-III): the genomes of soil and plant-associated and newly described type strains.</title>
        <authorList>
            <person name="Whitman W."/>
        </authorList>
    </citation>
    <scope>NUCLEOTIDE SEQUENCE [LARGE SCALE GENOMIC DNA]</scope>
    <source>
        <strain evidence="2 3">CECT 5995</strain>
    </source>
</reference>
<dbReference type="EMBL" id="JACHXM010000027">
    <property type="protein sequence ID" value="MBB3142833.1"/>
    <property type="molecule type" value="Genomic_DNA"/>
</dbReference>
<name>A0A7W5G6Q9_9GAMM</name>
<dbReference type="Proteomes" id="UP000525987">
    <property type="component" value="Unassembled WGS sequence"/>
</dbReference>
<keyword evidence="2" id="KW-0449">Lipoprotein</keyword>
<keyword evidence="3" id="KW-1185">Reference proteome</keyword>
<evidence type="ECO:0000256" key="1">
    <source>
        <dbReference type="SAM" id="SignalP"/>
    </source>
</evidence>
<feature type="chain" id="PRO_5030781161" evidence="1">
    <location>
        <begin position="18"/>
        <end position="124"/>
    </location>
</feature>